<comment type="caution">
    <text evidence="2">The sequence shown here is derived from an EMBL/GenBank/DDBJ whole genome shotgun (WGS) entry which is preliminary data.</text>
</comment>
<evidence type="ECO:0000259" key="1">
    <source>
        <dbReference type="Pfam" id="PF14363"/>
    </source>
</evidence>
<keyword evidence="3" id="KW-1185">Reference proteome</keyword>
<protein>
    <submittedName>
        <fullName evidence="2">AAA-type ATPase domain-containing protein</fullName>
    </submittedName>
</protein>
<evidence type="ECO:0000313" key="2">
    <source>
        <dbReference type="EMBL" id="KAF5792090.1"/>
    </source>
</evidence>
<dbReference type="Pfam" id="PF14363">
    <property type="entry name" value="AAA_assoc"/>
    <property type="match status" value="1"/>
</dbReference>
<dbReference type="EMBL" id="MNCJ02000324">
    <property type="protein sequence ID" value="KAF5792090.1"/>
    <property type="molecule type" value="Genomic_DNA"/>
</dbReference>
<name>A0A9K3I8Q8_HELAN</name>
<dbReference type="AlphaFoldDB" id="A0A9K3I8Q8"/>
<reference evidence="2" key="1">
    <citation type="journal article" date="2017" name="Nature">
        <title>The sunflower genome provides insights into oil metabolism, flowering and Asterid evolution.</title>
        <authorList>
            <person name="Badouin H."/>
            <person name="Gouzy J."/>
            <person name="Grassa C.J."/>
            <person name="Murat F."/>
            <person name="Staton S.E."/>
            <person name="Cottret L."/>
            <person name="Lelandais-Briere C."/>
            <person name="Owens G.L."/>
            <person name="Carrere S."/>
            <person name="Mayjonade B."/>
            <person name="Legrand L."/>
            <person name="Gill N."/>
            <person name="Kane N.C."/>
            <person name="Bowers J.E."/>
            <person name="Hubner S."/>
            <person name="Bellec A."/>
            <person name="Berard A."/>
            <person name="Berges H."/>
            <person name="Blanchet N."/>
            <person name="Boniface M.C."/>
            <person name="Brunel D."/>
            <person name="Catrice O."/>
            <person name="Chaidir N."/>
            <person name="Claudel C."/>
            <person name="Donnadieu C."/>
            <person name="Faraut T."/>
            <person name="Fievet G."/>
            <person name="Helmstetter N."/>
            <person name="King M."/>
            <person name="Knapp S.J."/>
            <person name="Lai Z."/>
            <person name="Le Paslier M.C."/>
            <person name="Lippi Y."/>
            <person name="Lorenzon L."/>
            <person name="Mandel J.R."/>
            <person name="Marage G."/>
            <person name="Marchand G."/>
            <person name="Marquand E."/>
            <person name="Bret-Mestries E."/>
            <person name="Morien E."/>
            <person name="Nambeesan S."/>
            <person name="Nguyen T."/>
            <person name="Pegot-Espagnet P."/>
            <person name="Pouilly N."/>
            <person name="Raftis F."/>
            <person name="Sallet E."/>
            <person name="Schiex T."/>
            <person name="Thomas J."/>
            <person name="Vandecasteele C."/>
            <person name="Vares D."/>
            <person name="Vear F."/>
            <person name="Vautrin S."/>
            <person name="Crespi M."/>
            <person name="Mangin B."/>
            <person name="Burke J.M."/>
            <person name="Salse J."/>
            <person name="Munos S."/>
            <person name="Vincourt P."/>
            <person name="Rieseberg L.H."/>
            <person name="Langlade N.B."/>
        </authorList>
    </citation>
    <scope>NUCLEOTIDE SEQUENCE</scope>
    <source>
        <tissue evidence="2">Leaves</tissue>
    </source>
</reference>
<proteinExistence type="predicted"/>
<accession>A0A9K3I8Q8</accession>
<reference evidence="2" key="2">
    <citation type="submission" date="2020-06" db="EMBL/GenBank/DDBJ databases">
        <title>Helianthus annuus Genome sequencing and assembly Release 2.</title>
        <authorList>
            <person name="Gouzy J."/>
            <person name="Langlade N."/>
            <person name="Munos S."/>
        </authorList>
    </citation>
    <scope>NUCLEOTIDE SEQUENCE</scope>
    <source>
        <tissue evidence="2">Leaves</tissue>
    </source>
</reference>
<feature type="domain" description="AAA-type ATPase N-terminal" evidence="1">
    <location>
        <begin position="31"/>
        <end position="117"/>
    </location>
</feature>
<gene>
    <name evidence="2" type="ORF">HanXRQr2_Chr09g0402141</name>
</gene>
<dbReference type="Proteomes" id="UP000215914">
    <property type="component" value="Unassembled WGS sequence"/>
</dbReference>
<evidence type="ECO:0000313" key="3">
    <source>
        <dbReference type="Proteomes" id="UP000215914"/>
    </source>
</evidence>
<dbReference type="Gramene" id="mRNA:HanXRQr2_Chr09g0402141">
    <property type="protein sequence ID" value="CDS:HanXRQr2_Chr09g0402141.1"/>
    <property type="gene ID" value="HanXRQr2_Chr09g0402141"/>
</dbReference>
<organism evidence="2 3">
    <name type="scientific">Helianthus annuus</name>
    <name type="common">Common sunflower</name>
    <dbReference type="NCBI Taxonomy" id="4232"/>
    <lineage>
        <taxon>Eukaryota</taxon>
        <taxon>Viridiplantae</taxon>
        <taxon>Streptophyta</taxon>
        <taxon>Embryophyta</taxon>
        <taxon>Tracheophyta</taxon>
        <taxon>Spermatophyta</taxon>
        <taxon>Magnoliopsida</taxon>
        <taxon>eudicotyledons</taxon>
        <taxon>Gunneridae</taxon>
        <taxon>Pentapetalae</taxon>
        <taxon>asterids</taxon>
        <taxon>campanulids</taxon>
        <taxon>Asterales</taxon>
        <taxon>Asteraceae</taxon>
        <taxon>Asteroideae</taxon>
        <taxon>Heliantheae alliance</taxon>
        <taxon>Heliantheae</taxon>
        <taxon>Helianthus</taxon>
    </lineage>
</organism>
<dbReference type="InterPro" id="IPR025753">
    <property type="entry name" value="AAA_N_dom"/>
</dbReference>
<sequence>MNKFNMADMLGHLGSLLANVMFVWAIIQQYFPYNVRNFFEKYSQRFLTLLYPYIQITFNEFTGERFKRSEAYSAIETYLGKTTSMQAKRLKADVIKNNTQPLSLSMDDHEEVADDFYEHS</sequence>